<dbReference type="Pfam" id="PF01464">
    <property type="entry name" value="SLT"/>
    <property type="match status" value="1"/>
</dbReference>
<dbReference type="PANTHER" id="PTHR37423">
    <property type="entry name" value="SOLUBLE LYTIC MUREIN TRANSGLYCOSYLASE-RELATED"/>
    <property type="match status" value="1"/>
</dbReference>
<dbReference type="AlphaFoldDB" id="A0A9X7Z818"/>
<evidence type="ECO:0000259" key="2">
    <source>
        <dbReference type="Pfam" id="PF01464"/>
    </source>
</evidence>
<dbReference type="KEGG" id="afx:JZ786_07155"/>
<keyword evidence="1" id="KW-0812">Transmembrane</keyword>
<evidence type="ECO:0000256" key="1">
    <source>
        <dbReference type="SAM" id="Phobius"/>
    </source>
</evidence>
<keyword evidence="4" id="KW-1185">Reference proteome</keyword>
<evidence type="ECO:0000313" key="4">
    <source>
        <dbReference type="Proteomes" id="UP000663505"/>
    </source>
</evidence>
<reference evidence="3 4" key="1">
    <citation type="submission" date="2021-02" db="EMBL/GenBank/DDBJ databases">
        <title>Alicyclobacillus curvatus sp. nov. and Alicyclobacillus mengziensis sp. nov., two acidophilic bacteria isolated from acid mine drainage.</title>
        <authorList>
            <person name="Huang Y."/>
        </authorList>
    </citation>
    <scope>NUCLEOTIDE SEQUENCE [LARGE SCALE GENOMIC DNA]</scope>
    <source>
        <strain evidence="3 4">S30H14</strain>
    </source>
</reference>
<keyword evidence="1" id="KW-1133">Transmembrane helix</keyword>
<dbReference type="InterPro" id="IPR023346">
    <property type="entry name" value="Lysozyme-like_dom_sf"/>
</dbReference>
<dbReference type="Gene3D" id="1.10.530.10">
    <property type="match status" value="1"/>
</dbReference>
<evidence type="ECO:0000313" key="3">
    <source>
        <dbReference type="EMBL" id="QSO49729.1"/>
    </source>
</evidence>
<dbReference type="InterPro" id="IPR008258">
    <property type="entry name" value="Transglycosylase_SLT_dom_1"/>
</dbReference>
<dbReference type="SUPFAM" id="SSF53955">
    <property type="entry name" value="Lysozyme-like"/>
    <property type="match status" value="1"/>
</dbReference>
<protein>
    <submittedName>
        <fullName evidence="3">Lytic transglycosylase domain-containing protein</fullName>
    </submittedName>
</protein>
<feature type="domain" description="Transglycosylase SLT" evidence="2">
    <location>
        <begin position="307"/>
        <end position="427"/>
    </location>
</feature>
<dbReference type="PANTHER" id="PTHR37423:SF2">
    <property type="entry name" value="MEMBRANE-BOUND LYTIC MUREIN TRANSGLYCOSYLASE C"/>
    <property type="match status" value="1"/>
</dbReference>
<accession>A0A9X7Z818</accession>
<gene>
    <name evidence="3" type="ORF">JZ786_07155</name>
</gene>
<dbReference type="Proteomes" id="UP000663505">
    <property type="component" value="Chromosome"/>
</dbReference>
<proteinExistence type="predicted"/>
<dbReference type="EMBL" id="CP071182">
    <property type="protein sequence ID" value="QSO49729.1"/>
    <property type="molecule type" value="Genomic_DNA"/>
</dbReference>
<sequence>MLSIPSDPKDVFRWLITELVLSFGIGWVLGFAALFIAAVMLFGFLVGDYQGNGSGGLDNSAYGISLSSATTAQNKALLTHYDEVASTWESGLRENQIEQVQTEQVDLPGAVLLGVGKMVNNFSPTNGHLYYSYLAPIYTWHTFIDITITYHEVTQQIEGQTVTTCQATEQKTPVTMLMTANTWDGTLVNSYKWITARTGSGCSGTYTKKIELANTKRTYNWSRIWNLFSHVQAQSDGEPFTIKPNQTNQDTLAGLIGAVDYGITDPYVQTMVNAILFPSGSDATLTGHVEPADGNTIHDILRWKDEIDAAAKKYQVPAVLIAAVMYQESGGRQHSSDGRLKVSSAGAVGLMQVEPSAAAGLTLGGQSIGTNAYADLANPFMNIEIGSMYLSELYHQFGNNPSEAESAYNAGPGAEETALAQGDHVAQNEQTIQYVQNIQGSWIPALTPYFGSNTNLSSMSWHDVGTNHTH</sequence>
<dbReference type="CDD" id="cd00254">
    <property type="entry name" value="LT-like"/>
    <property type="match status" value="1"/>
</dbReference>
<keyword evidence="1" id="KW-0472">Membrane</keyword>
<organism evidence="3 4">
    <name type="scientific">Alicyclobacillus mengziensis</name>
    <dbReference type="NCBI Taxonomy" id="2931921"/>
    <lineage>
        <taxon>Bacteria</taxon>
        <taxon>Bacillati</taxon>
        <taxon>Bacillota</taxon>
        <taxon>Bacilli</taxon>
        <taxon>Bacillales</taxon>
        <taxon>Alicyclobacillaceae</taxon>
        <taxon>Alicyclobacillus</taxon>
    </lineage>
</organism>
<name>A0A9X7Z818_9BACL</name>
<feature type="transmembrane region" description="Helical" evidence="1">
    <location>
        <begin position="20"/>
        <end position="46"/>
    </location>
</feature>